<dbReference type="PANTHER" id="PTHR10587:SF80">
    <property type="entry name" value="CHITOOLIGOSACCHARIDE DEACETYLASE"/>
    <property type="match status" value="1"/>
</dbReference>
<sequence>MKGRLQKRWVLLALPLIWLAVCSPSVTAYVTSVKKGTAEPVFKQKEDEKLREVIEKGSRARLDPPVDARIDRIWRAIPGYNGLEVDKEATYRFAVKGGRRKPVSWIYREIPVKVSLDQLPAEPIYRGNEKKPMAALMINVAWGTEHLPRMLDILEKEGVAATFFLDGSWLNKHPGEAKRLLDKGHELGNHGYSHPLMSRISRERIRSEIEKTEALIRRLGIKSAYFAPPAGDFNRVVLEEARRMGMKTVLWTVDTVDWRKTSSPEWMTQRIRKGIGKGSLILMHPTERTVQALPQIIRVIKEKGLRLGTVNEVLSPKRVEIVEPVPSF</sequence>
<reference evidence="4" key="1">
    <citation type="journal article" date="2019" name="Int. J. Syst. Evol. Microbiol.">
        <title>The Global Catalogue of Microorganisms (GCM) 10K type strain sequencing project: providing services to taxonomists for standard genome sequencing and annotation.</title>
        <authorList>
            <consortium name="The Broad Institute Genomics Platform"/>
            <consortium name="The Broad Institute Genome Sequencing Center for Infectious Disease"/>
            <person name="Wu L."/>
            <person name="Ma J."/>
        </authorList>
    </citation>
    <scope>NUCLEOTIDE SEQUENCE [LARGE SCALE GENOMIC DNA]</scope>
    <source>
        <strain evidence="4">CGMCC 1.12404</strain>
    </source>
</reference>
<accession>A0ABQ1G0T7</accession>
<dbReference type="Pfam" id="PF01522">
    <property type="entry name" value="Polysacc_deac_1"/>
    <property type="match status" value="1"/>
</dbReference>
<comment type="caution">
    <text evidence="3">The sequence shown here is derived from an EMBL/GenBank/DDBJ whole genome shotgun (WGS) entry which is preliminary data.</text>
</comment>
<proteinExistence type="predicted"/>
<name>A0ABQ1G0T7_9BACL</name>
<evidence type="ECO:0000313" key="4">
    <source>
        <dbReference type="Proteomes" id="UP000617979"/>
    </source>
</evidence>
<dbReference type="InterPro" id="IPR002509">
    <property type="entry name" value="NODB_dom"/>
</dbReference>
<dbReference type="EMBL" id="BMEX01000001">
    <property type="protein sequence ID" value="GGA34479.1"/>
    <property type="molecule type" value="Genomic_DNA"/>
</dbReference>
<organism evidence="3 4">
    <name type="scientific">Kroppenstedtia guangzhouensis</name>
    <dbReference type="NCBI Taxonomy" id="1274356"/>
    <lineage>
        <taxon>Bacteria</taxon>
        <taxon>Bacillati</taxon>
        <taxon>Bacillota</taxon>
        <taxon>Bacilli</taxon>
        <taxon>Bacillales</taxon>
        <taxon>Thermoactinomycetaceae</taxon>
        <taxon>Kroppenstedtia</taxon>
    </lineage>
</organism>
<dbReference type="RefSeq" id="WP_188429274.1">
    <property type="nucleotide sequence ID" value="NZ_BMEX01000001.1"/>
</dbReference>
<dbReference type="CDD" id="cd10950">
    <property type="entry name" value="CE4_BsYlxY_like"/>
    <property type="match status" value="1"/>
</dbReference>
<dbReference type="PROSITE" id="PS51677">
    <property type="entry name" value="NODB"/>
    <property type="match status" value="1"/>
</dbReference>
<dbReference type="SUPFAM" id="SSF88713">
    <property type="entry name" value="Glycoside hydrolase/deacetylase"/>
    <property type="match status" value="1"/>
</dbReference>
<protein>
    <recommendedName>
        <fullName evidence="2">NodB homology domain-containing protein</fullName>
    </recommendedName>
</protein>
<feature type="domain" description="NodB homology" evidence="2">
    <location>
        <begin position="132"/>
        <end position="308"/>
    </location>
</feature>
<feature type="chain" id="PRO_5045205410" description="NodB homology domain-containing protein" evidence="1">
    <location>
        <begin position="29"/>
        <end position="328"/>
    </location>
</feature>
<evidence type="ECO:0000256" key="1">
    <source>
        <dbReference type="SAM" id="SignalP"/>
    </source>
</evidence>
<gene>
    <name evidence="3" type="primary">ylxY</name>
    <name evidence="3" type="ORF">GCM10007416_04120</name>
</gene>
<feature type="signal peptide" evidence="1">
    <location>
        <begin position="1"/>
        <end position="28"/>
    </location>
</feature>
<dbReference type="PANTHER" id="PTHR10587">
    <property type="entry name" value="GLYCOSYL TRANSFERASE-RELATED"/>
    <property type="match status" value="1"/>
</dbReference>
<dbReference type="Proteomes" id="UP000617979">
    <property type="component" value="Unassembled WGS sequence"/>
</dbReference>
<keyword evidence="4" id="KW-1185">Reference proteome</keyword>
<keyword evidence="1" id="KW-0732">Signal</keyword>
<dbReference type="Gene3D" id="3.20.20.370">
    <property type="entry name" value="Glycoside hydrolase/deacetylase"/>
    <property type="match status" value="1"/>
</dbReference>
<dbReference type="InterPro" id="IPR011330">
    <property type="entry name" value="Glyco_hydro/deAcase_b/a-brl"/>
</dbReference>
<evidence type="ECO:0000313" key="3">
    <source>
        <dbReference type="EMBL" id="GGA34479.1"/>
    </source>
</evidence>
<evidence type="ECO:0000259" key="2">
    <source>
        <dbReference type="PROSITE" id="PS51677"/>
    </source>
</evidence>
<dbReference type="InterPro" id="IPR050248">
    <property type="entry name" value="Polysacc_deacetylase_ArnD"/>
</dbReference>